<evidence type="ECO:0000259" key="2">
    <source>
        <dbReference type="PROSITE" id="PS50878"/>
    </source>
</evidence>
<dbReference type="GO" id="GO:0003964">
    <property type="term" value="F:RNA-directed DNA polymerase activity"/>
    <property type="evidence" value="ECO:0007669"/>
    <property type="project" value="UniProtKB-KW"/>
</dbReference>
<comment type="similarity">
    <text evidence="1">Belongs to the bacterial reverse transcriptase family.</text>
</comment>
<protein>
    <submittedName>
        <fullName evidence="3">Group II intron reverse transcriptase/maturase</fullName>
    </submittedName>
</protein>
<dbReference type="AlphaFoldDB" id="A0A2N3PX80"/>
<accession>A0A2N3PX80</accession>
<dbReference type="Pfam" id="PF00078">
    <property type="entry name" value="RVT_1"/>
    <property type="match status" value="1"/>
</dbReference>
<dbReference type="InterPro" id="IPR051083">
    <property type="entry name" value="GrpII_Intron_Splice-Mob/Def"/>
</dbReference>
<dbReference type="Gene3D" id="3.30.70.270">
    <property type="match status" value="1"/>
</dbReference>
<organism evidence="3 4">
    <name type="scientific">Telmatospirillum siberiense</name>
    <dbReference type="NCBI Taxonomy" id="382514"/>
    <lineage>
        <taxon>Bacteria</taxon>
        <taxon>Pseudomonadati</taxon>
        <taxon>Pseudomonadota</taxon>
        <taxon>Alphaproteobacteria</taxon>
        <taxon>Rhodospirillales</taxon>
        <taxon>Rhodospirillaceae</taxon>
        <taxon>Telmatospirillum</taxon>
    </lineage>
</organism>
<comment type="caution">
    <text evidence="3">The sequence shown here is derived from an EMBL/GenBank/DDBJ whole genome shotgun (WGS) entry which is preliminary data.</text>
</comment>
<dbReference type="PANTHER" id="PTHR34047:SF8">
    <property type="entry name" value="PROTEIN YKFC"/>
    <property type="match status" value="1"/>
</dbReference>
<evidence type="ECO:0000256" key="1">
    <source>
        <dbReference type="ARBA" id="ARBA00034120"/>
    </source>
</evidence>
<feature type="domain" description="Reverse transcriptase" evidence="2">
    <location>
        <begin position="60"/>
        <end position="291"/>
    </location>
</feature>
<dbReference type="OrthoDB" id="9793236at2"/>
<dbReference type="InterPro" id="IPR043502">
    <property type="entry name" value="DNA/RNA_pol_sf"/>
</dbReference>
<gene>
    <name evidence="3" type="primary">ltrA</name>
    <name evidence="3" type="ORF">CWS72_09105</name>
</gene>
<dbReference type="SUPFAM" id="SSF56672">
    <property type="entry name" value="DNA/RNA polymerases"/>
    <property type="match status" value="1"/>
</dbReference>
<dbReference type="InterPro" id="IPR043128">
    <property type="entry name" value="Rev_trsase/Diguanyl_cyclase"/>
</dbReference>
<dbReference type="InterPro" id="IPR000477">
    <property type="entry name" value="RT_dom"/>
</dbReference>
<evidence type="ECO:0000313" key="4">
    <source>
        <dbReference type="Proteomes" id="UP000233293"/>
    </source>
</evidence>
<dbReference type="NCBIfam" id="TIGR04416">
    <property type="entry name" value="group_II_RT_mat"/>
    <property type="match status" value="1"/>
</dbReference>
<keyword evidence="3" id="KW-0695">RNA-directed DNA polymerase</keyword>
<dbReference type="PROSITE" id="PS50878">
    <property type="entry name" value="RT_POL"/>
    <property type="match status" value="1"/>
</dbReference>
<dbReference type="InterPro" id="IPR030931">
    <property type="entry name" value="Group_II_RT_mat"/>
</dbReference>
<dbReference type="PANTHER" id="PTHR34047">
    <property type="entry name" value="NUCLEAR INTRON MATURASE 1, MITOCHONDRIAL-RELATED"/>
    <property type="match status" value="1"/>
</dbReference>
<name>A0A2N3PX80_9PROT</name>
<reference evidence="4" key="1">
    <citation type="submission" date="2017-12" db="EMBL/GenBank/DDBJ databases">
        <title>Draft genome sequence of Telmatospirillum siberiense 26-4b1T, an acidotolerant peatland alphaproteobacterium potentially involved in sulfur cycling.</title>
        <authorList>
            <person name="Hausmann B."/>
            <person name="Pjevac P."/>
            <person name="Schreck K."/>
            <person name="Herbold C.W."/>
            <person name="Daims H."/>
            <person name="Wagner M."/>
            <person name="Pester M."/>
            <person name="Loy A."/>
        </authorList>
    </citation>
    <scope>NUCLEOTIDE SEQUENCE [LARGE SCALE GENOMIC DNA]</scope>
    <source>
        <strain evidence="4">26-4b1</strain>
    </source>
</reference>
<evidence type="ECO:0000313" key="3">
    <source>
        <dbReference type="EMBL" id="PKU25009.1"/>
    </source>
</evidence>
<dbReference type="InterPro" id="IPR013597">
    <property type="entry name" value="Mat_intron_G2"/>
</dbReference>
<dbReference type="EMBL" id="PIUM01000007">
    <property type="protein sequence ID" value="PKU25009.1"/>
    <property type="molecule type" value="Genomic_DNA"/>
</dbReference>
<sequence>MVSALGNGVKGGKWFSLIDKVYRPTTLEAAWRKVERRMGAAGVDGQSIERFAAQKDRYLKELQEQLETDSYRPAAVKRVEIPKGDGRSRPLGIPTVKDRIVQTALKMTIEPIFEVQFRPGSYGFRPGRSCKEALREVDRLLKEGYGYVVDADLKTYFETIPHDRLMHLVEGSISDGRVLSLIESFLRQDILKEMERWRPTTGTPQGAVISPLLANIYLHPLDILMEESGYRMVRYADDFVVLSRTEEEVTAAYRLIEKWIATNGLSLHPDKTRIVDSRQPGQGFDFLGYRFEAGRRFVRKKSRKAFKDKIRAKTGRSRGLSLGQIIAELNPMLRGWFGYFQDAVPSEFRLLDGFIRRRLRAILRKQEKRPGFGRTVDDHQRWTNAFFADNGLFTLATAHYQARHSR</sequence>
<proteinExistence type="inferred from homology"/>
<keyword evidence="3" id="KW-0548">Nucleotidyltransferase</keyword>
<keyword evidence="4" id="KW-1185">Reference proteome</keyword>
<keyword evidence="3" id="KW-0808">Transferase</keyword>
<dbReference type="Pfam" id="PF08388">
    <property type="entry name" value="GIIM"/>
    <property type="match status" value="1"/>
</dbReference>
<dbReference type="Proteomes" id="UP000233293">
    <property type="component" value="Unassembled WGS sequence"/>
</dbReference>
<dbReference type="CDD" id="cd01651">
    <property type="entry name" value="RT_G2_intron"/>
    <property type="match status" value="1"/>
</dbReference>